<dbReference type="InterPro" id="IPR036517">
    <property type="entry name" value="FF_domain_sf"/>
</dbReference>
<evidence type="ECO:0000256" key="2">
    <source>
        <dbReference type="ARBA" id="ARBA00022741"/>
    </source>
</evidence>
<dbReference type="InterPro" id="IPR008271">
    <property type="entry name" value="Ser/Thr_kinase_AS"/>
</dbReference>
<evidence type="ECO:0000256" key="4">
    <source>
        <dbReference type="ARBA" id="ARBA00022840"/>
    </source>
</evidence>
<dbReference type="OrthoDB" id="10252171at2759"/>
<dbReference type="PROSITE" id="PS00107">
    <property type="entry name" value="PROTEIN_KINASE_ATP"/>
    <property type="match status" value="1"/>
</dbReference>
<reference evidence="9 10" key="1">
    <citation type="journal article" date="2018" name="Plant J.">
        <title>Genome sequences of Chlorella sorokiniana UTEX 1602 and Micractinium conductrix SAG 241.80: implications to maltose excretion by a green alga.</title>
        <authorList>
            <person name="Arriola M.B."/>
            <person name="Velmurugan N."/>
            <person name="Zhang Y."/>
            <person name="Plunkett M.H."/>
            <person name="Hondzo H."/>
            <person name="Barney B.M."/>
        </authorList>
    </citation>
    <scope>NUCLEOTIDE SEQUENCE [LARGE SCALE GENOMIC DNA]</scope>
    <source>
        <strain evidence="9 10">SAG 241.80</strain>
    </source>
</reference>
<feature type="domain" description="Protein kinase" evidence="8">
    <location>
        <begin position="57"/>
        <end position="386"/>
    </location>
</feature>
<dbReference type="Gene3D" id="3.30.200.20">
    <property type="entry name" value="Phosphorylase Kinase, domain 1"/>
    <property type="match status" value="1"/>
</dbReference>
<dbReference type="PROSITE" id="PS00108">
    <property type="entry name" value="PROTEIN_KINASE_ST"/>
    <property type="match status" value="1"/>
</dbReference>
<name>A0A2P6V2D3_9CHLO</name>
<dbReference type="GO" id="GO:0004672">
    <property type="term" value="F:protein kinase activity"/>
    <property type="evidence" value="ECO:0007669"/>
    <property type="project" value="InterPro"/>
</dbReference>
<gene>
    <name evidence="9" type="ORF">C2E20_8125</name>
</gene>
<sequence length="1024" mass="107817">MLLGSAWRVGAAPLRAPRALGSSASTRRGRQDVVRVHAGSGKYGKYGLGQELQPEWLSPGRSLGSGSFGECYKGTLRTDDGEEMAVVLKRVRARVAGAEEMHEAEHSINVLATKAAGDAVAPFLGYTLVESPVGRLTKGLWLVWEYEGDKTLAYYLKRRDLEKALAADLGVEEEEAVPMAMKQIFECLQALHSAGIVHRDIKPANIVFDERARRFRLIDLGAAACLKTGTNYKPGETILDPCYCPPEEYVLPTEAPNLADQGTRLRTVLTPLLWTQHSPDCFDTYSAGIVLMQLGLPFLRTTSSLRTFNGALARCNHDLEEWRARSGLPSRQTALLDANDGAGWDLAANLLRPRQIVNDDRGSVIFLNTGRAPRLTATGALKHPFLRAALRAAPAAAAPPSPGNRGGSGSSGSAGRSRGGSRGEAAAPVLATRASGGGRGGGGALKSVWGALKGKLFDLEARVMQEATATEVQTNKVTQLRSDVAAGRASASDLRKEESVLVGMQRGLTSSVKEMNSVYGAARGFFSAVLGSSGGSAKSGKGGSGKGGGGGRSAAAAGDEQQQQQPGKRMPKWAAKEVPLEQVPGAVVPSRRRQEAEPAAAAAYQAEEEQEEDSVAAAEAAGAAAGVAVSQAATGFLSFAGRAASGLSSFAASIREQAKKGAAEAAAEAAVQKRAAAAYLEALQAVQPALTPMSSFGQASFKVPESAAYSVLSERRREQIFTAYVTALDRAERAARSKAQAAYQDLLVTCVLDEGLAYSEFEASHGSDARFQGLGEAERAAAFEAFTSRMRAAREATERREAEKAEAAARAAARSAARAAEQQAREVRAARRAAEVAAAVAAPDAAAEVAFRQLMAEHKDMIAAGAGYAQLKLKMWADPRFDAVPEQRRSQLYGEYSALLQEAGLLVGGASAPAPAPAGGEGATQDEAELDWLRQEQARLKEEYAKMEAKLRTMEQRLQLDGSAVAVGAADMVAQALEALPPGTAAAAVVEEGDSTTFRFKEGMPSAADYSKTVETINGTHAAK</sequence>
<feature type="compositionally biased region" description="Gly residues" evidence="7">
    <location>
        <begin position="540"/>
        <end position="552"/>
    </location>
</feature>
<feature type="binding site" evidence="5">
    <location>
        <position position="89"/>
    </location>
    <ligand>
        <name>ATP</name>
        <dbReference type="ChEBI" id="CHEBI:30616"/>
    </ligand>
</feature>
<evidence type="ECO:0000256" key="3">
    <source>
        <dbReference type="ARBA" id="ARBA00022777"/>
    </source>
</evidence>
<dbReference type="Gene3D" id="1.10.10.440">
    <property type="entry name" value="FF domain"/>
    <property type="match status" value="2"/>
</dbReference>
<dbReference type="InterPro" id="IPR011009">
    <property type="entry name" value="Kinase-like_dom_sf"/>
</dbReference>
<evidence type="ECO:0000256" key="7">
    <source>
        <dbReference type="SAM" id="MobiDB-lite"/>
    </source>
</evidence>
<accession>A0A2P6V2D3</accession>
<dbReference type="STRING" id="554055.A0A2P6V2D3"/>
<keyword evidence="2 5" id="KW-0547">Nucleotide-binding</keyword>
<feature type="coiled-coil region" evidence="6">
    <location>
        <begin position="802"/>
        <end position="837"/>
    </location>
</feature>
<protein>
    <submittedName>
        <fullName evidence="9">Serine threonine-kinase SNT7</fullName>
    </submittedName>
</protein>
<evidence type="ECO:0000313" key="10">
    <source>
        <dbReference type="Proteomes" id="UP000239649"/>
    </source>
</evidence>
<keyword evidence="6" id="KW-0175">Coiled coil</keyword>
<dbReference type="PANTHER" id="PTHR46699:SF4">
    <property type="entry name" value="SERINE_THREONINE-PROTEIN KINASE STN7, CHLOROPLASTIC"/>
    <property type="match status" value="1"/>
</dbReference>
<feature type="region of interest" description="Disordered" evidence="7">
    <location>
        <begin position="393"/>
        <end position="425"/>
    </location>
</feature>
<organism evidence="9 10">
    <name type="scientific">Micractinium conductrix</name>
    <dbReference type="NCBI Taxonomy" id="554055"/>
    <lineage>
        <taxon>Eukaryota</taxon>
        <taxon>Viridiplantae</taxon>
        <taxon>Chlorophyta</taxon>
        <taxon>core chlorophytes</taxon>
        <taxon>Trebouxiophyceae</taxon>
        <taxon>Chlorellales</taxon>
        <taxon>Chlorellaceae</taxon>
        <taxon>Chlorella clade</taxon>
        <taxon>Micractinium</taxon>
    </lineage>
</organism>
<evidence type="ECO:0000259" key="8">
    <source>
        <dbReference type="PROSITE" id="PS50011"/>
    </source>
</evidence>
<keyword evidence="10" id="KW-1185">Reference proteome</keyword>
<dbReference type="SMART" id="SM00220">
    <property type="entry name" value="S_TKc"/>
    <property type="match status" value="1"/>
</dbReference>
<evidence type="ECO:0000256" key="1">
    <source>
        <dbReference type="ARBA" id="ARBA00022679"/>
    </source>
</evidence>
<dbReference type="Gene3D" id="1.10.510.10">
    <property type="entry name" value="Transferase(Phosphotransferase) domain 1"/>
    <property type="match status" value="1"/>
</dbReference>
<keyword evidence="1" id="KW-0808">Transferase</keyword>
<dbReference type="InterPro" id="IPR017441">
    <property type="entry name" value="Protein_kinase_ATP_BS"/>
</dbReference>
<keyword evidence="3" id="KW-0418">Kinase</keyword>
<feature type="compositionally biased region" description="Gly residues" evidence="7">
    <location>
        <begin position="404"/>
        <end position="422"/>
    </location>
</feature>
<dbReference type="SUPFAM" id="SSF56112">
    <property type="entry name" value="Protein kinase-like (PK-like)"/>
    <property type="match status" value="1"/>
</dbReference>
<proteinExistence type="predicted"/>
<dbReference type="PANTHER" id="PTHR46699">
    <property type="entry name" value="SERINE/THREONINE-PROTEIN KINASE STN8, CHLOROPLASTIC-RELATED"/>
    <property type="match status" value="1"/>
</dbReference>
<feature type="compositionally biased region" description="Low complexity" evidence="7">
    <location>
        <begin position="553"/>
        <end position="565"/>
    </location>
</feature>
<comment type="caution">
    <text evidence="9">The sequence shown here is derived from an EMBL/GenBank/DDBJ whole genome shotgun (WGS) entry which is preliminary data.</text>
</comment>
<feature type="region of interest" description="Disordered" evidence="7">
    <location>
        <begin position="534"/>
        <end position="613"/>
    </location>
</feature>
<dbReference type="Proteomes" id="UP000239649">
    <property type="component" value="Unassembled WGS sequence"/>
</dbReference>
<dbReference type="Pfam" id="PF00069">
    <property type="entry name" value="Pkinase"/>
    <property type="match status" value="1"/>
</dbReference>
<dbReference type="AlphaFoldDB" id="A0A2P6V2D3"/>
<keyword evidence="4 5" id="KW-0067">ATP-binding</keyword>
<dbReference type="EMBL" id="LHPF02000039">
    <property type="protein sequence ID" value="PSC68256.1"/>
    <property type="molecule type" value="Genomic_DNA"/>
</dbReference>
<evidence type="ECO:0000256" key="5">
    <source>
        <dbReference type="PROSITE-ProRule" id="PRU10141"/>
    </source>
</evidence>
<feature type="coiled-coil region" evidence="6">
    <location>
        <begin position="923"/>
        <end position="957"/>
    </location>
</feature>
<dbReference type="InterPro" id="IPR000719">
    <property type="entry name" value="Prot_kinase_dom"/>
</dbReference>
<evidence type="ECO:0000256" key="6">
    <source>
        <dbReference type="SAM" id="Coils"/>
    </source>
</evidence>
<dbReference type="PROSITE" id="PS50011">
    <property type="entry name" value="PROTEIN_KINASE_DOM"/>
    <property type="match status" value="1"/>
</dbReference>
<dbReference type="GO" id="GO:0005524">
    <property type="term" value="F:ATP binding"/>
    <property type="evidence" value="ECO:0007669"/>
    <property type="project" value="UniProtKB-UniRule"/>
</dbReference>
<evidence type="ECO:0000313" key="9">
    <source>
        <dbReference type="EMBL" id="PSC68256.1"/>
    </source>
</evidence>